<dbReference type="Proteomes" id="UP000887578">
    <property type="component" value="Unplaced"/>
</dbReference>
<sequence length="191" mass="21058">MSNRQSPTTIEEKYSDQFIGLTTVLAMCWMSAFAGVYLEGVFKNSTCDIWLQNIRLSVITLPFAVLTVGHDIELLEENGFFYGWNWLVWLIANSSAISGIVVAVVMKYADNIKKSYCQSIALGGTALLSVASGDVQATFLLFSGVSLVILSVFLYSLYPPSKVKPKNVVITVNLKPPIQICSELISMKNEK</sequence>
<keyword evidence="5 6" id="KW-0472">Membrane</keyword>
<dbReference type="PANTHER" id="PTHR10231">
    <property type="entry name" value="NUCLEOTIDE-SUGAR TRANSMEMBRANE TRANSPORTER"/>
    <property type="match status" value="1"/>
</dbReference>
<evidence type="ECO:0000256" key="5">
    <source>
        <dbReference type="ARBA" id="ARBA00023136"/>
    </source>
</evidence>
<evidence type="ECO:0000256" key="4">
    <source>
        <dbReference type="ARBA" id="ARBA00022989"/>
    </source>
</evidence>
<keyword evidence="2" id="KW-0762">Sugar transport</keyword>
<evidence type="ECO:0000256" key="1">
    <source>
        <dbReference type="ARBA" id="ARBA00004141"/>
    </source>
</evidence>
<feature type="transmembrane region" description="Helical" evidence="6">
    <location>
        <begin position="139"/>
        <end position="158"/>
    </location>
</feature>
<dbReference type="InterPro" id="IPR007271">
    <property type="entry name" value="Nuc_sug_transpt"/>
</dbReference>
<name>A0A914PH59_9BILA</name>
<feature type="transmembrane region" description="Helical" evidence="6">
    <location>
        <begin position="18"/>
        <end position="38"/>
    </location>
</feature>
<accession>A0A914PH59</accession>
<keyword evidence="4 6" id="KW-1133">Transmembrane helix</keyword>
<proteinExistence type="predicted"/>
<keyword evidence="2" id="KW-0813">Transport</keyword>
<dbReference type="NCBIfam" id="TIGR00803">
    <property type="entry name" value="nst"/>
    <property type="match status" value="1"/>
</dbReference>
<evidence type="ECO:0000256" key="6">
    <source>
        <dbReference type="SAM" id="Phobius"/>
    </source>
</evidence>
<dbReference type="AlphaFoldDB" id="A0A914PH59"/>
<dbReference type="WBParaSite" id="PDA_v2.g1764.t1">
    <property type="protein sequence ID" value="PDA_v2.g1764.t1"/>
    <property type="gene ID" value="PDA_v2.g1764"/>
</dbReference>
<keyword evidence="7" id="KW-1185">Reference proteome</keyword>
<comment type="subcellular location">
    <subcellularLocation>
        <location evidence="1">Membrane</location>
        <topology evidence="1">Multi-pass membrane protein</topology>
    </subcellularLocation>
</comment>
<evidence type="ECO:0000256" key="2">
    <source>
        <dbReference type="ARBA" id="ARBA00022597"/>
    </source>
</evidence>
<keyword evidence="3 6" id="KW-0812">Transmembrane</keyword>
<evidence type="ECO:0000256" key="3">
    <source>
        <dbReference type="ARBA" id="ARBA00022692"/>
    </source>
</evidence>
<evidence type="ECO:0000313" key="7">
    <source>
        <dbReference type="Proteomes" id="UP000887578"/>
    </source>
</evidence>
<dbReference type="GO" id="GO:0000139">
    <property type="term" value="C:Golgi membrane"/>
    <property type="evidence" value="ECO:0007669"/>
    <property type="project" value="InterPro"/>
</dbReference>
<feature type="transmembrane region" description="Helical" evidence="6">
    <location>
        <begin position="81"/>
        <end position="104"/>
    </location>
</feature>
<protein>
    <submittedName>
        <fullName evidence="8">Uncharacterized protein</fullName>
    </submittedName>
</protein>
<organism evidence="7 8">
    <name type="scientific">Panagrolaimus davidi</name>
    <dbReference type="NCBI Taxonomy" id="227884"/>
    <lineage>
        <taxon>Eukaryota</taxon>
        <taxon>Metazoa</taxon>
        <taxon>Ecdysozoa</taxon>
        <taxon>Nematoda</taxon>
        <taxon>Chromadorea</taxon>
        <taxon>Rhabditida</taxon>
        <taxon>Tylenchina</taxon>
        <taxon>Panagrolaimomorpha</taxon>
        <taxon>Panagrolaimoidea</taxon>
        <taxon>Panagrolaimidae</taxon>
        <taxon>Panagrolaimus</taxon>
    </lineage>
</organism>
<feature type="transmembrane region" description="Helical" evidence="6">
    <location>
        <begin position="50"/>
        <end position="69"/>
    </location>
</feature>
<dbReference type="Pfam" id="PF04142">
    <property type="entry name" value="Nuc_sug_transp"/>
    <property type="match status" value="1"/>
</dbReference>
<reference evidence="8" key="1">
    <citation type="submission" date="2022-11" db="UniProtKB">
        <authorList>
            <consortium name="WormBaseParasite"/>
        </authorList>
    </citation>
    <scope>IDENTIFICATION</scope>
</reference>
<dbReference type="GO" id="GO:0015165">
    <property type="term" value="F:pyrimidine nucleotide-sugar transmembrane transporter activity"/>
    <property type="evidence" value="ECO:0007669"/>
    <property type="project" value="InterPro"/>
</dbReference>
<evidence type="ECO:0000313" key="8">
    <source>
        <dbReference type="WBParaSite" id="PDA_v2.g1764.t1"/>
    </source>
</evidence>